<dbReference type="NCBIfam" id="TIGR00758">
    <property type="entry name" value="UDG_fam4"/>
    <property type="match status" value="1"/>
</dbReference>
<dbReference type="InterPro" id="IPR051536">
    <property type="entry name" value="UDG_Type-4/5"/>
</dbReference>
<dbReference type="PATRIC" id="fig|1609981.3.peg.1325"/>
<keyword evidence="9" id="KW-0408">Iron</keyword>
<dbReference type="AlphaFoldDB" id="A0A0G3EDY7"/>
<reference evidence="15" key="1">
    <citation type="submission" date="2015-02" db="EMBL/GenBank/DDBJ databases">
        <title>Description and complete genome sequence of the first cultured representative of the subdivision 5 of the Verrucomicrobia phylum.</title>
        <authorList>
            <person name="Spring S."/>
            <person name="Bunk B."/>
            <person name="Sproer C."/>
            <person name="Klenk H.-P."/>
        </authorList>
    </citation>
    <scope>NUCLEOTIDE SEQUENCE [LARGE SCALE GENOMIC DNA]</scope>
    <source>
        <strain evidence="15">L21-Fru-AB</strain>
    </source>
</reference>
<organism evidence="14 15">
    <name type="scientific">Kiritimatiella glycovorans</name>
    <dbReference type="NCBI Taxonomy" id="1307763"/>
    <lineage>
        <taxon>Bacteria</taxon>
        <taxon>Pseudomonadati</taxon>
        <taxon>Kiritimatiellota</taxon>
        <taxon>Kiritimatiellia</taxon>
        <taxon>Kiritimatiellales</taxon>
        <taxon>Kiritimatiellaceae</taxon>
        <taxon>Kiritimatiella</taxon>
    </lineage>
</organism>
<dbReference type="GO" id="GO:0006281">
    <property type="term" value="P:DNA repair"/>
    <property type="evidence" value="ECO:0007669"/>
    <property type="project" value="UniProtKB-KW"/>
</dbReference>
<dbReference type="SMART" id="SM00986">
    <property type="entry name" value="UDG"/>
    <property type="match status" value="1"/>
</dbReference>
<feature type="region of interest" description="Disordered" evidence="12">
    <location>
        <begin position="22"/>
        <end position="54"/>
    </location>
</feature>
<accession>A0A0G3EDY7</accession>
<dbReference type="STRING" id="1307763.L21SP4_01275"/>
<keyword evidence="7" id="KW-0227">DNA damage</keyword>
<feature type="domain" description="Uracil-DNA glycosylase-like" evidence="13">
    <location>
        <begin position="94"/>
        <end position="245"/>
    </location>
</feature>
<evidence type="ECO:0000256" key="3">
    <source>
        <dbReference type="ARBA" id="ARBA00012030"/>
    </source>
</evidence>
<dbReference type="InterPro" id="IPR036895">
    <property type="entry name" value="Uracil-DNA_glycosylase-like_sf"/>
</dbReference>
<evidence type="ECO:0000256" key="8">
    <source>
        <dbReference type="ARBA" id="ARBA00022801"/>
    </source>
</evidence>
<evidence type="ECO:0000313" key="14">
    <source>
        <dbReference type="EMBL" id="AKJ64523.1"/>
    </source>
</evidence>
<dbReference type="InterPro" id="IPR005273">
    <property type="entry name" value="Ura-DNA_glyco_family4"/>
</dbReference>
<evidence type="ECO:0000256" key="1">
    <source>
        <dbReference type="ARBA" id="ARBA00001400"/>
    </source>
</evidence>
<dbReference type="PANTHER" id="PTHR33693">
    <property type="entry name" value="TYPE-5 URACIL-DNA GLYCOSYLASE"/>
    <property type="match status" value="1"/>
</dbReference>
<dbReference type="Gene3D" id="3.40.470.10">
    <property type="entry name" value="Uracil-DNA glycosylase-like domain"/>
    <property type="match status" value="1"/>
</dbReference>
<dbReference type="PANTHER" id="PTHR33693:SF1">
    <property type="entry name" value="TYPE-4 URACIL-DNA GLYCOSYLASE"/>
    <property type="match status" value="1"/>
</dbReference>
<evidence type="ECO:0000256" key="6">
    <source>
        <dbReference type="ARBA" id="ARBA00022723"/>
    </source>
</evidence>
<keyword evidence="10" id="KW-0411">Iron-sulfur</keyword>
<dbReference type="CDD" id="cd10030">
    <property type="entry name" value="UDG-F4_TTUDGA_SPO1dp_like"/>
    <property type="match status" value="1"/>
</dbReference>
<dbReference type="EC" id="3.2.2.27" evidence="3"/>
<sequence length="260" mass="28590">MDTDHKRRMAKQIREYAAYAKDEGEPVEVKPDTMDDLEKSFEASSTSTGPAVDPGSVAPAAGAILEYDSLEAVAAAVAECEKCRLCRHRNCTVPGEGPLRPDVMFIGEGPGAEEDRQGRPFVGRAGKLLDKMIAAMGFAREEVFIGNIVKCRAHNTSTGKDRPPSPDEMDACIPYLRAQIGIIRPKVIVALGKTSVMGLLHKEVAITRFRGSWQTYEGVDLMPTFHPSYLLRSPSQKRPAWEDLQEVLRKLGRPVPNRDG</sequence>
<dbReference type="GO" id="GO:0051539">
    <property type="term" value="F:4 iron, 4 sulfur cluster binding"/>
    <property type="evidence" value="ECO:0007669"/>
    <property type="project" value="UniProtKB-KW"/>
</dbReference>
<evidence type="ECO:0000256" key="4">
    <source>
        <dbReference type="ARBA" id="ARBA00019403"/>
    </source>
</evidence>
<evidence type="ECO:0000256" key="2">
    <source>
        <dbReference type="ARBA" id="ARBA00006521"/>
    </source>
</evidence>
<dbReference type="GO" id="GO:0004844">
    <property type="term" value="F:uracil DNA N-glycosylase activity"/>
    <property type="evidence" value="ECO:0007669"/>
    <property type="project" value="UniProtKB-EC"/>
</dbReference>
<dbReference type="KEGG" id="vbl:L21SP4_01275"/>
<evidence type="ECO:0000313" key="15">
    <source>
        <dbReference type="Proteomes" id="UP000035268"/>
    </source>
</evidence>
<name>A0A0G3EDY7_9BACT</name>
<comment type="similarity">
    <text evidence="2">Belongs to the uracil-DNA glycosylase (UDG) superfamily. Type 4 (UDGa) family.</text>
</comment>
<evidence type="ECO:0000256" key="11">
    <source>
        <dbReference type="ARBA" id="ARBA00023204"/>
    </source>
</evidence>
<comment type="catalytic activity">
    <reaction evidence="1">
        <text>Hydrolyzes single-stranded DNA or mismatched double-stranded DNA and polynucleotides, releasing free uracil.</text>
        <dbReference type="EC" id="3.2.2.27"/>
    </reaction>
</comment>
<keyword evidence="15" id="KW-1185">Reference proteome</keyword>
<dbReference type="Proteomes" id="UP000035268">
    <property type="component" value="Chromosome"/>
</dbReference>
<gene>
    <name evidence="14" type="ORF">L21SP4_01275</name>
</gene>
<dbReference type="SMART" id="SM00987">
    <property type="entry name" value="UreE_C"/>
    <property type="match status" value="1"/>
</dbReference>
<keyword evidence="11" id="KW-0234">DNA repair</keyword>
<evidence type="ECO:0000259" key="13">
    <source>
        <dbReference type="SMART" id="SM00986"/>
    </source>
</evidence>
<protein>
    <recommendedName>
        <fullName evidence="4">Type-4 uracil-DNA glycosylase</fullName>
        <ecNumber evidence="3">3.2.2.27</ecNumber>
    </recommendedName>
</protein>
<evidence type="ECO:0000256" key="5">
    <source>
        <dbReference type="ARBA" id="ARBA00022485"/>
    </source>
</evidence>
<keyword evidence="6" id="KW-0479">Metal-binding</keyword>
<keyword evidence="5" id="KW-0004">4Fe-4S</keyword>
<dbReference type="GO" id="GO:0046872">
    <property type="term" value="F:metal ion binding"/>
    <property type="evidence" value="ECO:0007669"/>
    <property type="project" value="UniProtKB-KW"/>
</dbReference>
<keyword evidence="8" id="KW-0378">Hydrolase</keyword>
<evidence type="ECO:0000256" key="9">
    <source>
        <dbReference type="ARBA" id="ARBA00023004"/>
    </source>
</evidence>
<dbReference type="InterPro" id="IPR005122">
    <property type="entry name" value="Uracil-DNA_glycosylase-like"/>
</dbReference>
<reference evidence="14 15" key="2">
    <citation type="journal article" date="2016" name="ISME J.">
        <title>Characterization of the first cultured representative of Verrucomicrobia subdivision 5 indicates the proposal of a novel phylum.</title>
        <authorList>
            <person name="Spring S."/>
            <person name="Bunk B."/>
            <person name="Sproer C."/>
            <person name="Schumann P."/>
            <person name="Rohde M."/>
            <person name="Tindall B.J."/>
            <person name="Klenk H.P."/>
        </authorList>
    </citation>
    <scope>NUCLEOTIDE SEQUENCE [LARGE SCALE GENOMIC DNA]</scope>
    <source>
        <strain evidence="14 15">L21-Fru-AB</strain>
    </source>
</reference>
<evidence type="ECO:0000256" key="10">
    <source>
        <dbReference type="ARBA" id="ARBA00023014"/>
    </source>
</evidence>
<evidence type="ECO:0000256" key="12">
    <source>
        <dbReference type="SAM" id="MobiDB-lite"/>
    </source>
</evidence>
<dbReference type="EMBL" id="CP010904">
    <property type="protein sequence ID" value="AKJ64523.1"/>
    <property type="molecule type" value="Genomic_DNA"/>
</dbReference>
<feature type="compositionally biased region" description="Basic and acidic residues" evidence="12">
    <location>
        <begin position="22"/>
        <end position="41"/>
    </location>
</feature>
<dbReference type="RefSeq" id="WP_201774596.1">
    <property type="nucleotide sequence ID" value="NZ_CP010904.1"/>
</dbReference>
<evidence type="ECO:0000256" key="7">
    <source>
        <dbReference type="ARBA" id="ARBA00022763"/>
    </source>
</evidence>
<proteinExistence type="inferred from homology"/>
<dbReference type="SUPFAM" id="SSF52141">
    <property type="entry name" value="Uracil-DNA glycosylase-like"/>
    <property type="match status" value="1"/>
</dbReference>
<dbReference type="Pfam" id="PF03167">
    <property type="entry name" value="UDG"/>
    <property type="match status" value="1"/>
</dbReference>